<feature type="non-terminal residue" evidence="1">
    <location>
        <position position="1"/>
    </location>
</feature>
<proteinExistence type="predicted"/>
<dbReference type="AlphaFoldDB" id="A0A660S497"/>
<name>A0A660S497_UNCT6</name>
<dbReference type="SUPFAM" id="SSF116734">
    <property type="entry name" value="DNA methylase specificity domain"/>
    <property type="match status" value="1"/>
</dbReference>
<evidence type="ECO:0000313" key="1">
    <source>
        <dbReference type="EMBL" id="RKX64348.1"/>
    </source>
</evidence>
<keyword evidence="1" id="KW-0378">Hydrolase</keyword>
<keyword evidence="1" id="KW-0255">Endonuclease</keyword>
<organism evidence="1 2">
    <name type="scientific">candidate division TA06 bacterium</name>
    <dbReference type="NCBI Taxonomy" id="2250710"/>
    <lineage>
        <taxon>Bacteria</taxon>
        <taxon>Bacteria division TA06</taxon>
    </lineage>
</organism>
<dbReference type="Gene3D" id="1.10.287.1120">
    <property type="entry name" value="Bipartite methylase S protein"/>
    <property type="match status" value="1"/>
</dbReference>
<reference evidence="1 2" key="1">
    <citation type="submission" date="2018-06" db="EMBL/GenBank/DDBJ databases">
        <title>Extensive metabolic versatility and redundancy in microbially diverse, dynamic hydrothermal sediments.</title>
        <authorList>
            <person name="Dombrowski N."/>
            <person name="Teske A."/>
            <person name="Baker B.J."/>
        </authorList>
    </citation>
    <scope>NUCLEOTIDE SEQUENCE [LARGE SCALE GENOMIC DNA]</scope>
    <source>
        <strain evidence="1">B35_G9</strain>
    </source>
</reference>
<dbReference type="GO" id="GO:0004519">
    <property type="term" value="F:endonuclease activity"/>
    <property type="evidence" value="ECO:0007669"/>
    <property type="project" value="UniProtKB-KW"/>
</dbReference>
<protein>
    <submittedName>
        <fullName evidence="1">Restriction endonuclease subunit S</fullName>
    </submittedName>
</protein>
<accession>A0A660S497</accession>
<keyword evidence="1" id="KW-0540">Nuclease</keyword>
<evidence type="ECO:0000313" key="2">
    <source>
        <dbReference type="Proteomes" id="UP000282321"/>
    </source>
</evidence>
<gene>
    <name evidence="1" type="ORF">DRP44_08435</name>
</gene>
<sequence>LQFTEIVRPIEVKIQANKQQIRTLEKLRDTLLPKLMSGEVRVKL</sequence>
<dbReference type="EMBL" id="QNBC01000170">
    <property type="protein sequence ID" value="RKX64348.1"/>
    <property type="molecule type" value="Genomic_DNA"/>
</dbReference>
<dbReference type="Proteomes" id="UP000282321">
    <property type="component" value="Unassembled WGS sequence"/>
</dbReference>
<comment type="caution">
    <text evidence="1">The sequence shown here is derived from an EMBL/GenBank/DDBJ whole genome shotgun (WGS) entry which is preliminary data.</text>
</comment>